<dbReference type="GO" id="GO:0006284">
    <property type="term" value="P:base-excision repair"/>
    <property type="evidence" value="ECO:0007669"/>
    <property type="project" value="TreeGrafter"/>
</dbReference>
<dbReference type="PANTHER" id="PTHR22748:SF6">
    <property type="entry name" value="DNA-(APURINIC OR APYRIMIDINIC SITE) ENDONUCLEASE"/>
    <property type="match status" value="1"/>
</dbReference>
<sequence length="251" mass="29576">MGKMKIVSWNVNGLRSVYKKGALDFKKMGADILCLQEIKASQEQINSDLVNPEGYYSYFNSAQKKGYSGTVVYTRQEPLSWKREIGLERFDNEGRFLKLDYPQFTLINLYLPHGGRQKEKLDYKLAVYNYLLKSLYRLRNKKVVIVGDFNIAHKEIDLARPEKNRNNIMFTPKEREQIDRLVRLGFVDSFRKFYPDKRDSYTWWPYMANARQRNLGWRIDYAFISKKLKIKSAFILSKVKGSDHCPIGIEI</sequence>
<comment type="cofactor">
    <cofactor evidence="1">
        <name>Mn(2+)</name>
        <dbReference type="ChEBI" id="CHEBI:29035"/>
    </cofactor>
</comment>
<evidence type="ECO:0000256" key="4">
    <source>
        <dbReference type="ARBA" id="ARBA00022801"/>
    </source>
</evidence>
<evidence type="ECO:0000313" key="10">
    <source>
        <dbReference type="EMBL" id="PIS15052.1"/>
    </source>
</evidence>
<dbReference type="InterPro" id="IPR036691">
    <property type="entry name" value="Endo/exonu/phosph_ase_sf"/>
</dbReference>
<dbReference type="NCBIfam" id="TIGR00195">
    <property type="entry name" value="exoDNase_III"/>
    <property type="match status" value="1"/>
</dbReference>
<name>A0A2H0WQV3_9BACT</name>
<dbReference type="PROSITE" id="PS51435">
    <property type="entry name" value="AP_NUCLEASE_F1_4"/>
    <property type="match status" value="1"/>
</dbReference>
<feature type="domain" description="Endonuclease/exonuclease/phosphatase" evidence="9">
    <location>
        <begin position="7"/>
        <end position="244"/>
    </location>
</feature>
<feature type="binding site" evidence="7">
    <location>
        <position position="10"/>
    </location>
    <ligand>
        <name>Mg(2+)</name>
        <dbReference type="ChEBI" id="CHEBI:18420"/>
        <label>1</label>
    </ligand>
</feature>
<dbReference type="Pfam" id="PF03372">
    <property type="entry name" value="Exo_endo_phos"/>
    <property type="match status" value="1"/>
</dbReference>
<evidence type="ECO:0000256" key="1">
    <source>
        <dbReference type="ARBA" id="ARBA00001936"/>
    </source>
</evidence>
<feature type="binding site" evidence="7">
    <location>
        <position position="148"/>
    </location>
    <ligand>
        <name>Mg(2+)</name>
        <dbReference type="ChEBI" id="CHEBI:18420"/>
        <label>1</label>
    </ligand>
</feature>
<dbReference type="InterPro" id="IPR004808">
    <property type="entry name" value="AP_endonuc_1"/>
</dbReference>
<dbReference type="GO" id="GO:0003677">
    <property type="term" value="F:DNA binding"/>
    <property type="evidence" value="ECO:0007669"/>
    <property type="project" value="InterPro"/>
</dbReference>
<feature type="site" description="Important for catalytic activity" evidence="8">
    <location>
        <position position="220"/>
    </location>
</feature>
<dbReference type="InterPro" id="IPR020848">
    <property type="entry name" value="AP_endonuclease_F1_CS"/>
</dbReference>
<dbReference type="PROSITE" id="PS00727">
    <property type="entry name" value="AP_NUCLEASE_F1_2"/>
    <property type="match status" value="1"/>
</dbReference>
<feature type="site" description="Transition state stabilizer" evidence="8">
    <location>
        <position position="150"/>
    </location>
</feature>
<evidence type="ECO:0000313" key="11">
    <source>
        <dbReference type="Proteomes" id="UP000231282"/>
    </source>
</evidence>
<accession>A0A2H0WQV3</accession>
<comment type="similarity">
    <text evidence="2">Belongs to the DNA repair enzymes AP/ExoA family.</text>
</comment>
<evidence type="ECO:0000256" key="5">
    <source>
        <dbReference type="ARBA" id="ARBA00022842"/>
    </source>
</evidence>
<evidence type="ECO:0000256" key="3">
    <source>
        <dbReference type="ARBA" id="ARBA00022723"/>
    </source>
</evidence>
<dbReference type="InterPro" id="IPR005135">
    <property type="entry name" value="Endo/exonuclease/phosphatase"/>
</dbReference>
<keyword evidence="7" id="KW-0464">Manganese</keyword>
<keyword evidence="4" id="KW-0378">Hydrolase</keyword>
<keyword evidence="3 7" id="KW-0479">Metal-binding</keyword>
<dbReference type="Gene3D" id="3.60.10.10">
    <property type="entry name" value="Endonuclease/exonuclease/phosphatase"/>
    <property type="match status" value="1"/>
</dbReference>
<dbReference type="GO" id="GO:0008311">
    <property type="term" value="F:double-stranded DNA 3'-5' DNA exonuclease activity"/>
    <property type="evidence" value="ECO:0007669"/>
    <property type="project" value="TreeGrafter"/>
</dbReference>
<dbReference type="EMBL" id="PEZH01000039">
    <property type="protein sequence ID" value="PIS15052.1"/>
    <property type="molecule type" value="Genomic_DNA"/>
</dbReference>
<feature type="binding site" evidence="7">
    <location>
        <position position="244"/>
    </location>
    <ligand>
        <name>Mg(2+)</name>
        <dbReference type="ChEBI" id="CHEBI:18420"/>
        <label>1</label>
    </ligand>
</feature>
<feature type="active site" description="Proton donor/acceptor" evidence="6">
    <location>
        <position position="148"/>
    </location>
</feature>
<proteinExistence type="inferred from homology"/>
<dbReference type="NCBIfam" id="TIGR00633">
    <property type="entry name" value="xth"/>
    <property type="match status" value="1"/>
</dbReference>
<comment type="caution">
    <text evidence="10">The sequence shown here is derived from an EMBL/GenBank/DDBJ whole genome shotgun (WGS) entry which is preliminary data.</text>
</comment>
<feature type="site" description="Interaction with DNA substrate" evidence="8">
    <location>
        <position position="244"/>
    </location>
</feature>
<gene>
    <name evidence="10" type="primary">xth</name>
    <name evidence="10" type="ORF">COT63_02010</name>
</gene>
<dbReference type="GO" id="GO:0046872">
    <property type="term" value="F:metal ion binding"/>
    <property type="evidence" value="ECO:0007669"/>
    <property type="project" value="UniProtKB-KW"/>
</dbReference>
<feature type="binding site" evidence="7">
    <location>
        <position position="150"/>
    </location>
    <ligand>
        <name>Mg(2+)</name>
        <dbReference type="ChEBI" id="CHEBI:18420"/>
        <label>1</label>
    </ligand>
</feature>
<evidence type="ECO:0000256" key="2">
    <source>
        <dbReference type="ARBA" id="ARBA00007092"/>
    </source>
</evidence>
<comment type="cofactor">
    <cofactor evidence="7">
        <name>Mg(2+)</name>
        <dbReference type="ChEBI" id="CHEBI:18420"/>
    </cofactor>
    <cofactor evidence="7">
        <name>Mn(2+)</name>
        <dbReference type="ChEBI" id="CHEBI:29035"/>
    </cofactor>
    <text evidence="7">Probably binds two magnesium or manganese ions per subunit.</text>
</comment>
<evidence type="ECO:0000256" key="8">
    <source>
        <dbReference type="PIRSR" id="PIRSR604808-3"/>
    </source>
</evidence>
<feature type="active site" evidence="6">
    <location>
        <position position="110"/>
    </location>
</feature>
<dbReference type="AlphaFoldDB" id="A0A2H0WQV3"/>
<dbReference type="SUPFAM" id="SSF56219">
    <property type="entry name" value="DNase I-like"/>
    <property type="match status" value="1"/>
</dbReference>
<evidence type="ECO:0000256" key="7">
    <source>
        <dbReference type="PIRSR" id="PIRSR604808-2"/>
    </source>
</evidence>
<feature type="binding site" evidence="7">
    <location>
        <position position="37"/>
    </location>
    <ligand>
        <name>Mg(2+)</name>
        <dbReference type="ChEBI" id="CHEBI:18420"/>
        <label>1</label>
    </ligand>
</feature>
<keyword evidence="5 7" id="KW-0460">Magnesium</keyword>
<dbReference type="GO" id="GO:0008081">
    <property type="term" value="F:phosphoric diester hydrolase activity"/>
    <property type="evidence" value="ECO:0007669"/>
    <property type="project" value="TreeGrafter"/>
</dbReference>
<dbReference type="PANTHER" id="PTHR22748">
    <property type="entry name" value="AP ENDONUCLEASE"/>
    <property type="match status" value="1"/>
</dbReference>
<evidence type="ECO:0000256" key="6">
    <source>
        <dbReference type="PIRSR" id="PIRSR604808-1"/>
    </source>
</evidence>
<reference evidence="11" key="1">
    <citation type="submission" date="2017-09" db="EMBL/GenBank/DDBJ databases">
        <title>Depth-based differentiation of microbial function through sediment-hosted aquifers and enrichment of novel symbionts in the deep terrestrial subsurface.</title>
        <authorList>
            <person name="Probst A.J."/>
            <person name="Ladd B."/>
            <person name="Jarett J.K."/>
            <person name="Geller-Mcgrath D.E."/>
            <person name="Sieber C.M.K."/>
            <person name="Emerson J.B."/>
            <person name="Anantharaman K."/>
            <person name="Thomas B.C."/>
            <person name="Malmstrom R."/>
            <person name="Stieglmeier M."/>
            <person name="Klingl A."/>
            <person name="Woyke T."/>
            <person name="Ryan C.M."/>
            <person name="Banfield J.F."/>
        </authorList>
    </citation>
    <scope>NUCLEOTIDE SEQUENCE [LARGE SCALE GENOMIC DNA]</scope>
</reference>
<feature type="active site" description="Proton acceptor" evidence="6">
    <location>
        <position position="244"/>
    </location>
</feature>
<dbReference type="PROSITE" id="PS00726">
    <property type="entry name" value="AP_NUCLEASE_F1_1"/>
    <property type="match status" value="1"/>
</dbReference>
<dbReference type="GO" id="GO:0003906">
    <property type="term" value="F:DNA-(apurinic or apyrimidinic site) endonuclease activity"/>
    <property type="evidence" value="ECO:0007669"/>
    <property type="project" value="TreeGrafter"/>
</dbReference>
<feature type="binding site" evidence="7">
    <location>
        <position position="243"/>
    </location>
    <ligand>
        <name>Mg(2+)</name>
        <dbReference type="ChEBI" id="CHEBI:18420"/>
        <label>1</label>
    </ligand>
</feature>
<dbReference type="InterPro" id="IPR020847">
    <property type="entry name" value="AP_endonuclease_F1_BS"/>
</dbReference>
<evidence type="ECO:0000259" key="9">
    <source>
        <dbReference type="Pfam" id="PF03372"/>
    </source>
</evidence>
<protein>
    <submittedName>
        <fullName evidence="10">Exodeoxyribonuclease III</fullName>
    </submittedName>
</protein>
<dbReference type="Proteomes" id="UP000231282">
    <property type="component" value="Unassembled WGS sequence"/>
</dbReference>
<organism evidence="10 11">
    <name type="scientific">Candidatus Shapirobacteria bacterium CG09_land_8_20_14_0_10_38_17</name>
    <dbReference type="NCBI Taxonomy" id="1974884"/>
    <lineage>
        <taxon>Bacteria</taxon>
        <taxon>Candidatus Shapironibacteriota</taxon>
    </lineage>
</organism>